<feature type="domain" description="Big-1" evidence="2">
    <location>
        <begin position="71"/>
        <end position="158"/>
    </location>
</feature>
<dbReference type="InterPro" id="IPR003344">
    <property type="entry name" value="Big_1_dom"/>
</dbReference>
<evidence type="ECO:0000313" key="3">
    <source>
        <dbReference type="EMBL" id="GAG78285.1"/>
    </source>
</evidence>
<dbReference type="PROSITE" id="PS51127">
    <property type="entry name" value="BIG1"/>
    <property type="match status" value="2"/>
</dbReference>
<dbReference type="EMBL" id="BART01018808">
    <property type="protein sequence ID" value="GAG78285.1"/>
    <property type="molecule type" value="Genomic_DNA"/>
</dbReference>
<protein>
    <recommendedName>
        <fullName evidence="2">Big-1 domain-containing protein</fullName>
    </recommendedName>
</protein>
<dbReference type="AlphaFoldDB" id="X1A7U7"/>
<dbReference type="InterPro" id="IPR008964">
    <property type="entry name" value="Invasin/intimin_cell_adhesion"/>
</dbReference>
<proteinExistence type="inferred from homology"/>
<sequence length="295" mass="29583">ADSSGIGIAGQTVDVSSSNGNTLAATSLTTDNGGQAQVDVTASAPGLDTLTATALGLTATQDLNVSDDSFSLTAPLADDEIVLNTVAQIDLTWTISGVPQAGQTISFGATRGTLSALSAVTNAAGIATVTIISTNAGPAVITATNAAGTTTAVQVEFVADTPNSIDVQANPFTLGPGEQSAITAVVRDAANNLVKNAVVLFDLQDVTGGQLSVPSAVTDSQGRAQTFYTASSTTSANGGVVITGTVQSNPLINNSVALTVAKRELFISIGTGNSIFEPNTAQYRVEFAIQVSDSQ</sequence>
<feature type="domain" description="Big-1" evidence="2">
    <location>
        <begin position="1"/>
        <end position="66"/>
    </location>
</feature>
<evidence type="ECO:0000256" key="1">
    <source>
        <dbReference type="ARBA" id="ARBA00010116"/>
    </source>
</evidence>
<dbReference type="SUPFAM" id="SSF49373">
    <property type="entry name" value="Invasin/intimin cell-adhesion fragments"/>
    <property type="match status" value="3"/>
</dbReference>
<dbReference type="Pfam" id="PF02369">
    <property type="entry name" value="Big_1"/>
    <property type="match status" value="1"/>
</dbReference>
<feature type="non-terminal residue" evidence="3">
    <location>
        <position position="295"/>
    </location>
</feature>
<reference evidence="3" key="1">
    <citation type="journal article" date="2014" name="Front. Microbiol.">
        <title>High frequency of phylogenetically diverse reductive dehalogenase-homologous genes in deep subseafloor sedimentary metagenomes.</title>
        <authorList>
            <person name="Kawai M."/>
            <person name="Futagami T."/>
            <person name="Toyoda A."/>
            <person name="Takaki Y."/>
            <person name="Nishi S."/>
            <person name="Hori S."/>
            <person name="Arai W."/>
            <person name="Tsubouchi T."/>
            <person name="Morono Y."/>
            <person name="Uchiyama I."/>
            <person name="Ito T."/>
            <person name="Fujiyama A."/>
            <person name="Inagaki F."/>
            <person name="Takami H."/>
        </authorList>
    </citation>
    <scope>NUCLEOTIDE SEQUENCE</scope>
    <source>
        <strain evidence="3">Expedition CK06-06</strain>
    </source>
</reference>
<dbReference type="Gene3D" id="2.60.40.10">
    <property type="entry name" value="Immunoglobulins"/>
    <property type="match status" value="3"/>
</dbReference>
<comment type="caution">
    <text evidence="3">The sequence shown here is derived from an EMBL/GenBank/DDBJ whole genome shotgun (WGS) entry which is preliminary data.</text>
</comment>
<comment type="similarity">
    <text evidence="1">Belongs to the intimin/invasin family.</text>
</comment>
<feature type="non-terminal residue" evidence="3">
    <location>
        <position position="1"/>
    </location>
</feature>
<gene>
    <name evidence="3" type="ORF">S01H4_35381</name>
</gene>
<dbReference type="InterPro" id="IPR013783">
    <property type="entry name" value="Ig-like_fold"/>
</dbReference>
<organism evidence="3">
    <name type="scientific">marine sediment metagenome</name>
    <dbReference type="NCBI Taxonomy" id="412755"/>
    <lineage>
        <taxon>unclassified sequences</taxon>
        <taxon>metagenomes</taxon>
        <taxon>ecological metagenomes</taxon>
    </lineage>
</organism>
<name>X1A7U7_9ZZZZ</name>
<evidence type="ECO:0000259" key="2">
    <source>
        <dbReference type="PROSITE" id="PS51127"/>
    </source>
</evidence>
<accession>X1A7U7</accession>